<dbReference type="PANTHER" id="PTHR43782">
    <property type="entry name" value="ARGINASE"/>
    <property type="match status" value="1"/>
</dbReference>
<evidence type="ECO:0000256" key="5">
    <source>
        <dbReference type="ARBA" id="ARBA00022503"/>
    </source>
</evidence>
<reference evidence="10 11" key="1">
    <citation type="submission" date="2021-04" db="EMBL/GenBank/DDBJ databases">
        <title>Genomics, taxonomy and metabolism of representatives of sulfur bacteria of the genus Thiothrix: Thiothrix fructosivorans QT, Thiothrix unzii A1T and three new species, Thiothrix subterranea sp. nov., Thiothrix litoralis sp. nov. and 'Candidatus Thiothrix anitrata' sp. nov.</title>
        <authorList>
            <person name="Ravin N.V."/>
            <person name="Smolyakov D."/>
            <person name="Rudenko T.S."/>
            <person name="Mardanov A.V."/>
            <person name="Beletsky A.V."/>
            <person name="Markov N.D."/>
            <person name="Fomenkov A.I."/>
            <person name="Roberts R.J."/>
            <person name="Karnachuk O.V."/>
            <person name="Novikov A."/>
            <person name="Grabovich M.Y."/>
        </authorList>
    </citation>
    <scope>NUCLEOTIDE SEQUENCE [LARGE SCALE GENOMIC DNA]</scope>
    <source>
        <strain evidence="10 11">AS</strain>
    </source>
</reference>
<comment type="cofactor">
    <cofactor evidence="1">
        <name>Mn(2+)</name>
        <dbReference type="ChEBI" id="CHEBI:29035"/>
    </cofactor>
</comment>
<evidence type="ECO:0000313" key="10">
    <source>
        <dbReference type="EMBL" id="QTR45469.1"/>
    </source>
</evidence>
<evidence type="ECO:0000256" key="6">
    <source>
        <dbReference type="ARBA" id="ARBA00022723"/>
    </source>
</evidence>
<keyword evidence="8" id="KW-0464">Manganese</keyword>
<dbReference type="RefSeq" id="WP_210221880.1">
    <property type="nucleotide sequence ID" value="NZ_CP072801.1"/>
</dbReference>
<dbReference type="InterPro" id="IPR006035">
    <property type="entry name" value="Ureohydrolase"/>
</dbReference>
<dbReference type="EMBL" id="CP072801">
    <property type="protein sequence ID" value="QTR45469.1"/>
    <property type="molecule type" value="Genomic_DNA"/>
</dbReference>
<proteinExistence type="inferred from homology"/>
<evidence type="ECO:0000256" key="8">
    <source>
        <dbReference type="ARBA" id="ARBA00023211"/>
    </source>
</evidence>
<dbReference type="EC" id="3.5.3.1" evidence="3"/>
<dbReference type="CDD" id="cd09989">
    <property type="entry name" value="Arginase"/>
    <property type="match status" value="1"/>
</dbReference>
<dbReference type="InterPro" id="IPR023696">
    <property type="entry name" value="Ureohydrolase_dom_sf"/>
</dbReference>
<dbReference type="InterPro" id="IPR014033">
    <property type="entry name" value="Arginase"/>
</dbReference>
<evidence type="ECO:0000256" key="2">
    <source>
        <dbReference type="ARBA" id="ARBA00005098"/>
    </source>
</evidence>
<keyword evidence="11" id="KW-1185">Reference proteome</keyword>
<accession>A0ABX7WPB8</accession>
<evidence type="ECO:0000256" key="3">
    <source>
        <dbReference type="ARBA" id="ARBA00012168"/>
    </source>
</evidence>
<protein>
    <recommendedName>
        <fullName evidence="4">Arginase</fullName>
        <ecNumber evidence="3">3.5.3.1</ecNumber>
    </recommendedName>
</protein>
<comment type="pathway">
    <text evidence="2">Nitrogen metabolism; urea cycle; L-ornithine and urea from L-arginine: step 1/1.</text>
</comment>
<keyword evidence="5" id="KW-0056">Arginine metabolism</keyword>
<dbReference type="Proteomes" id="UP000672039">
    <property type="component" value="Chromosome"/>
</dbReference>
<organism evidence="10 11">
    <name type="scientific">Thiothrix litoralis</name>
    <dbReference type="NCBI Taxonomy" id="2891210"/>
    <lineage>
        <taxon>Bacteria</taxon>
        <taxon>Pseudomonadati</taxon>
        <taxon>Pseudomonadota</taxon>
        <taxon>Gammaproteobacteria</taxon>
        <taxon>Thiotrichales</taxon>
        <taxon>Thiotrichaceae</taxon>
        <taxon>Thiothrix</taxon>
    </lineage>
</organism>
<keyword evidence="6" id="KW-0479">Metal-binding</keyword>
<dbReference type="PRINTS" id="PR00116">
    <property type="entry name" value="ARGINASE"/>
</dbReference>
<sequence length="332" mass="36664">MKNLRIIEVCSELGAAQLGASMGPDAIRMAAYQAGSDFFARHAIIRLPERNKLLADKHHNPGCPHVKRLRYILENCQTVCNTVTDTLEAGDFPLVLSADHSSAIGSIAGIKQAYPEERLGIIWIDAHSDMHSPYTTHSGNMHGMPLGAALGMDEQARILLGEKPNVLPLADQRQWNHLKALGGTLPKVLPEDLVLIGVRFFKPEHSILINDQGIKLYSVAMIREQGADFYAKLIHEQLQHCDRLYVSFDVDSLDCDVVSRGTGTPEPDGLYMDEALTLMQAIMTNPKVCCLEIAEVNPVLDDKGNAMGEAAWNILEKTIENRTHLPDSTLQR</sequence>
<evidence type="ECO:0000313" key="11">
    <source>
        <dbReference type="Proteomes" id="UP000672039"/>
    </source>
</evidence>
<dbReference type="Gene3D" id="3.40.800.10">
    <property type="entry name" value="Ureohydrolase domain"/>
    <property type="match status" value="1"/>
</dbReference>
<dbReference type="PANTHER" id="PTHR43782:SF3">
    <property type="entry name" value="ARGINASE"/>
    <property type="match status" value="1"/>
</dbReference>
<name>A0ABX7WPB8_9GAMM</name>
<dbReference type="PROSITE" id="PS51409">
    <property type="entry name" value="ARGINASE_2"/>
    <property type="match status" value="1"/>
</dbReference>
<keyword evidence="7" id="KW-0378">Hydrolase</keyword>
<evidence type="ECO:0000256" key="7">
    <source>
        <dbReference type="ARBA" id="ARBA00022801"/>
    </source>
</evidence>
<dbReference type="Pfam" id="PF00491">
    <property type="entry name" value="Arginase"/>
    <property type="match status" value="1"/>
</dbReference>
<evidence type="ECO:0000256" key="1">
    <source>
        <dbReference type="ARBA" id="ARBA00001936"/>
    </source>
</evidence>
<evidence type="ECO:0000256" key="9">
    <source>
        <dbReference type="PROSITE-ProRule" id="PRU00742"/>
    </source>
</evidence>
<comment type="similarity">
    <text evidence="9">Belongs to the arginase family.</text>
</comment>
<evidence type="ECO:0000256" key="4">
    <source>
        <dbReference type="ARBA" id="ARBA00018123"/>
    </source>
</evidence>
<dbReference type="SUPFAM" id="SSF52768">
    <property type="entry name" value="Arginase/deacetylase"/>
    <property type="match status" value="1"/>
</dbReference>
<gene>
    <name evidence="10" type="ORF">J9253_15875</name>
</gene>